<dbReference type="Pfam" id="PF01590">
    <property type="entry name" value="GAF"/>
    <property type="match status" value="1"/>
</dbReference>
<accession>A0ABP7CVP2</accession>
<proteinExistence type="predicted"/>
<dbReference type="InterPro" id="IPR029016">
    <property type="entry name" value="GAF-like_dom_sf"/>
</dbReference>
<sequence>MGITMFTPAPLPLNERQRSDAARASGLMNRIADPDLTQITNHVRHVMDARWCGITLILHETMYVIASSGGLLGMYRRSTSLCSYVVGDPDHVFVVLDAPNDERFAGNPWVDNGQVNFFAGAAIRDRAGYAIGVLCVSDNIPRAVFTDEEAMLLRDFAHDIGTTQIRPGSI</sequence>
<comment type="caution">
    <text evidence="2">The sequence shown here is derived from an EMBL/GenBank/DDBJ whole genome shotgun (WGS) entry which is preliminary data.</text>
</comment>
<evidence type="ECO:0000313" key="2">
    <source>
        <dbReference type="EMBL" id="GAA3695585.1"/>
    </source>
</evidence>
<dbReference type="PANTHER" id="PTHR43102:SF2">
    <property type="entry name" value="GAF DOMAIN-CONTAINING PROTEIN"/>
    <property type="match status" value="1"/>
</dbReference>
<dbReference type="Gene3D" id="3.30.450.40">
    <property type="match status" value="1"/>
</dbReference>
<dbReference type="SUPFAM" id="SSF55781">
    <property type="entry name" value="GAF domain-like"/>
    <property type="match status" value="1"/>
</dbReference>
<feature type="domain" description="GAF" evidence="1">
    <location>
        <begin position="36"/>
        <end position="162"/>
    </location>
</feature>
<evidence type="ECO:0000259" key="1">
    <source>
        <dbReference type="Pfam" id="PF01590"/>
    </source>
</evidence>
<dbReference type="InterPro" id="IPR003018">
    <property type="entry name" value="GAF"/>
</dbReference>
<dbReference type="Proteomes" id="UP001500523">
    <property type="component" value="Unassembled WGS sequence"/>
</dbReference>
<keyword evidence="3" id="KW-1185">Reference proteome</keyword>
<organism evidence="2 3">
    <name type="scientific">Sphingomonas cynarae</name>
    <dbReference type="NCBI Taxonomy" id="930197"/>
    <lineage>
        <taxon>Bacteria</taxon>
        <taxon>Pseudomonadati</taxon>
        <taxon>Pseudomonadota</taxon>
        <taxon>Alphaproteobacteria</taxon>
        <taxon>Sphingomonadales</taxon>
        <taxon>Sphingomonadaceae</taxon>
        <taxon>Sphingomonas</taxon>
    </lineage>
</organism>
<name>A0ABP7CVP2_9SPHN</name>
<reference evidence="3" key="1">
    <citation type="journal article" date="2019" name="Int. J. Syst. Evol. Microbiol.">
        <title>The Global Catalogue of Microorganisms (GCM) 10K type strain sequencing project: providing services to taxonomists for standard genome sequencing and annotation.</title>
        <authorList>
            <consortium name="The Broad Institute Genomics Platform"/>
            <consortium name="The Broad Institute Genome Sequencing Center for Infectious Disease"/>
            <person name="Wu L."/>
            <person name="Ma J."/>
        </authorList>
    </citation>
    <scope>NUCLEOTIDE SEQUENCE [LARGE SCALE GENOMIC DNA]</scope>
    <source>
        <strain evidence="3">JCM 17498</strain>
    </source>
</reference>
<dbReference type="PANTHER" id="PTHR43102">
    <property type="entry name" value="SLR1143 PROTEIN"/>
    <property type="match status" value="1"/>
</dbReference>
<gene>
    <name evidence="2" type="ORF">GCM10022268_02780</name>
</gene>
<protein>
    <recommendedName>
        <fullName evidence="1">GAF domain-containing protein</fullName>
    </recommendedName>
</protein>
<dbReference type="EMBL" id="BAABBF010000001">
    <property type="protein sequence ID" value="GAA3695585.1"/>
    <property type="molecule type" value="Genomic_DNA"/>
</dbReference>
<evidence type="ECO:0000313" key="3">
    <source>
        <dbReference type="Proteomes" id="UP001500523"/>
    </source>
</evidence>